<reference evidence="1" key="1">
    <citation type="journal article" date="2021" name="Antibiotics">
        <title>Emergence of Hybrid Resistance and Virulence Plasmids Harboring New Delhi Metallo-beta-Lactamase in Klebsiella pneumoniae in Russia.</title>
        <authorList>
            <person name="Starkova P."/>
            <person name="Lazareva I."/>
            <person name="Avdeeva A."/>
            <person name="Sulian O."/>
            <person name="Likholetova D."/>
            <person name="Ageevets V."/>
            <person name="Lebedeva M."/>
            <person name="Gostev V."/>
            <person name="Sopova J."/>
            <person name="Sidorenko S."/>
        </authorList>
    </citation>
    <scope>NUCLEOTIDE SEQUENCE</scope>
    <source>
        <plasmid evidence="1">phvKpST395_NDM-1_2512</plasmid>
    </source>
</reference>
<evidence type="ECO:0000313" key="1">
    <source>
        <dbReference type="EMBL" id="QXV91022.1"/>
    </source>
</evidence>
<protein>
    <submittedName>
        <fullName evidence="1">Uncharacterized protein</fullName>
    </submittedName>
</protein>
<accession>A0A8F7PYB9</accession>
<sequence>MCLVHLTLLAGARRQERPLPKLVKAFVNKRHQYFGLEPMHTSYEYSLSRIKQEPSKIGIKGTFNLFTASHWCTYSVLQLGHFGFAPGTNLPPQGQSGRVAAIRSKSS</sequence>
<dbReference type="AlphaFoldDB" id="A0A8F7PYB9"/>
<keyword evidence="1" id="KW-0614">Plasmid</keyword>
<organism evidence="1">
    <name type="scientific">Klebsiella pneumoniae subsp. pneumoniae</name>
    <dbReference type="NCBI Taxonomy" id="72407"/>
    <lineage>
        <taxon>Bacteria</taxon>
        <taxon>Pseudomonadati</taxon>
        <taxon>Pseudomonadota</taxon>
        <taxon>Gammaproteobacteria</taxon>
        <taxon>Enterobacterales</taxon>
        <taxon>Enterobacteriaceae</taxon>
        <taxon>Klebsiella/Raoultella group</taxon>
        <taxon>Klebsiella</taxon>
        <taxon>Klebsiella pneumoniae complex</taxon>
    </lineage>
</organism>
<dbReference type="EMBL" id="MW911670">
    <property type="protein sequence ID" value="QXV91022.1"/>
    <property type="molecule type" value="Genomic_DNA"/>
</dbReference>
<proteinExistence type="predicted"/>
<geneLocation type="plasmid" evidence="1">
    <name>phvKpST395_NDM-1_2512</name>
</geneLocation>
<name>A0A8F7PYB9_KLEPN</name>